<sequence>MCNHALVAGQDAGPDPALTVDANKFEKEMLGFRYSPEDGSFIDRPLTKEPHDASNGGAFGVYEGFPALISMNDITSSPLEDNYLRSANPDGSGAGTRNWEKMTHGSQSFTRRNGHASSVFTCPEIANLAKGAQCLWLVGGRSEEYQAFDLEFTRRNADVYYSSTGNEWWQVDILKGDYTDGIGNFDASFPGKRPVAPWYSRFGHSLDAIDMGHRSLSEEGEKDAMVLLGGYNPEPSNDVWITTDGVTWAFDGYAPFTERGWHSTAIFRGEMYVVGGAPLTNDIWVGNLTVKDDSMYNITHHTAYDLTMVWKQKVKYMDADIPFSPRSGHCLLTQLRRNNYNSTDDLSKTDRMFLIGGFASWPSDDNKYDGERSRNDVYVTEDGKNWTKMLAPCTDETCQQRKMSMDWAARSWHGCATFHSPNDRSVDINEAAQFEYEVDNGNGDEIMHPKMYIMGGGYIGTKRNHVIRKMEAYVDTWWSRDGMNWQQVNLKDSAAAALYTTQEWAETAVEGVDINIGKWGFTLETFIRSEDMNGDGVISTEPISFDVAGNMPRKAEAVGAEAGVVAPVNTNARFWRSIKNKTESKVPSLFFIAGDTVDAGGLVNDVFVSKPGLLCEKNGISCNNQGICGPGTLGCICSSRQWLGEYCERLNENYYAAAWGLGVGRVNGVVVLGAMVWFIL</sequence>
<accession>A0A9W7EBP5</accession>
<organism evidence="1 2">
    <name type="scientific">Triparma laevis f. inornata</name>
    <dbReference type="NCBI Taxonomy" id="1714386"/>
    <lineage>
        <taxon>Eukaryota</taxon>
        <taxon>Sar</taxon>
        <taxon>Stramenopiles</taxon>
        <taxon>Ochrophyta</taxon>
        <taxon>Bolidophyceae</taxon>
        <taxon>Parmales</taxon>
        <taxon>Triparmaceae</taxon>
        <taxon>Triparma</taxon>
    </lineage>
</organism>
<dbReference type="Gene3D" id="2.120.10.80">
    <property type="entry name" value="Kelch-type beta propeller"/>
    <property type="match status" value="1"/>
</dbReference>
<reference evidence="2" key="1">
    <citation type="journal article" date="2023" name="Commun. Biol.">
        <title>Genome analysis of Parmales, the sister group of diatoms, reveals the evolutionary specialization of diatoms from phago-mixotrophs to photoautotrophs.</title>
        <authorList>
            <person name="Ban H."/>
            <person name="Sato S."/>
            <person name="Yoshikawa S."/>
            <person name="Yamada K."/>
            <person name="Nakamura Y."/>
            <person name="Ichinomiya M."/>
            <person name="Sato N."/>
            <person name="Blanc-Mathieu R."/>
            <person name="Endo H."/>
            <person name="Kuwata A."/>
            <person name="Ogata H."/>
        </authorList>
    </citation>
    <scope>NUCLEOTIDE SEQUENCE [LARGE SCALE GENOMIC DNA]</scope>
</reference>
<name>A0A9W7EBP5_9STRA</name>
<evidence type="ECO:0000313" key="1">
    <source>
        <dbReference type="EMBL" id="GMH70303.1"/>
    </source>
</evidence>
<evidence type="ECO:0008006" key="3">
    <source>
        <dbReference type="Google" id="ProtNLM"/>
    </source>
</evidence>
<gene>
    <name evidence="1" type="ORF">TL16_g05375</name>
</gene>
<dbReference type="Proteomes" id="UP001162640">
    <property type="component" value="Unassembled WGS sequence"/>
</dbReference>
<dbReference type="AlphaFoldDB" id="A0A9W7EBP5"/>
<evidence type="ECO:0000313" key="2">
    <source>
        <dbReference type="Proteomes" id="UP001162640"/>
    </source>
</evidence>
<dbReference type="EMBL" id="BLQM01000156">
    <property type="protein sequence ID" value="GMH70303.1"/>
    <property type="molecule type" value="Genomic_DNA"/>
</dbReference>
<protein>
    <recommendedName>
        <fullName evidence="3">EGF-like domain-containing protein</fullName>
    </recommendedName>
</protein>
<comment type="caution">
    <text evidence="1">The sequence shown here is derived from an EMBL/GenBank/DDBJ whole genome shotgun (WGS) entry which is preliminary data.</text>
</comment>
<proteinExistence type="predicted"/>
<dbReference type="InterPro" id="IPR015915">
    <property type="entry name" value="Kelch-typ_b-propeller"/>
</dbReference>